<reference evidence="1 2" key="1">
    <citation type="submission" date="2017-09" db="EMBL/GenBank/DDBJ databases">
        <authorList>
            <person name="Pradhan P."/>
            <person name="Aluri L.S."/>
            <person name="Anandarajan D."/>
            <person name="Beiriger J.C."/>
            <person name="Bethamcharla R."/>
            <person name="Betini N."/>
            <person name="Bhatt S.D."/>
            <person name="Chengalvala S."/>
            <person name="Cox N.E."/>
            <person name="Delvadia B.P."/>
            <person name="Desai A.S."/>
            <person name="Devaney A.M."/>
            <person name="Doyle B.K."/>
            <person name="Edgerton A.O."/>
            <person name="Erlich M.C."/>
            <person name="Fitzpatrick K.C."/>
            <person name="Gajjar E.A."/>
            <person name="Ganguly A."/>
            <person name="Gill R.S."/>
            <person name="Goldman M.G."/>
            <person name="Good P.M."/>
            <person name="Gupta N."/>
            <person name="Haddad L.M."/>
            <person name="Han E.J."/>
            <person name="Jain S."/>
            <person name="Jiang A."/>
            <person name="Jurgielewicz A.D."/>
            <person name="Kainth D.K."/>
            <person name="Karam J.M."/>
            <person name="Kodavatiganti M."/>
            <person name="Kriete S.J."/>
            <person name="MacDonald C.E."/>
            <person name="Maret J.P."/>
            <person name="Mathew A.E."/>
            <person name="Nako S."/>
            <person name="Natrajan M."/>
            <person name="Nishu N.M."/>
            <person name="Parikh A."/>
            <person name="Patel N."/>
            <person name="Patel P.D."/>
            <person name="Patel S."/>
            <person name="Patra K."/>
            <person name="Pumpuckdee D."/>
            <person name="Rai K."/>
            <person name="Ramanathan A."/>
            <person name="Sarkar A."/>
            <person name="Schaffer B.L."/>
            <person name="Shah P."/>
            <person name="Tata R.K."/>
            <person name="Tawfik A.H."/>
            <person name="Thuremella B.T."/>
            <person name="Toma J."/>
            <person name="Tran T.L."/>
            <person name="Veera S."/>
            <person name="Vemulapalli V.K."/>
            <person name="Vidas T.V."/>
            <person name="Vieira K.S."/>
            <person name="Vijayakumar G."/>
            <person name="Walor T.A."/>
            <person name="White C.R."/>
            <person name="Wong B.M."/>
            <person name="Zhao Sl."/>
            <person name="McDonald M.T."/>
            <person name="Dalia R."/>
            <person name="Little J.L."/>
            <person name="Gurney S.M.R."/>
            <person name="Bollivar D.W."/>
            <person name="Garlena R.A."/>
            <person name="Russell D.A."/>
            <person name="Pope W.H."/>
            <person name="Jacobs-Sera D."/>
            <person name="Hendrix R.W."/>
            <person name="Hatfull G.F."/>
        </authorList>
    </citation>
    <scope>NUCLEOTIDE SEQUENCE [LARGE SCALE GENOMIC DNA]</scope>
</reference>
<gene>
    <name evidence="1" type="ORF">SEA_SUPERPHIKIMAN_60</name>
</gene>
<evidence type="ECO:0000313" key="2">
    <source>
        <dbReference type="Proteomes" id="UP000240916"/>
    </source>
</evidence>
<evidence type="ECO:0000313" key="1">
    <source>
        <dbReference type="EMBL" id="ATS92903.1"/>
    </source>
</evidence>
<proteinExistence type="predicted"/>
<organism evidence="1 2">
    <name type="scientific">Mycobacterium phage Superphikiman</name>
    <dbReference type="NCBI Taxonomy" id="2041551"/>
    <lineage>
        <taxon>Viruses</taxon>
        <taxon>Duplodnaviria</taxon>
        <taxon>Heunggongvirae</taxon>
        <taxon>Uroviricota</taxon>
        <taxon>Caudoviricetes</taxon>
        <taxon>Omegavirus</taxon>
        <taxon>Omegavirus courthouse</taxon>
    </lineage>
</organism>
<name>A0A2D2W484_9CAUD</name>
<sequence length="66" mass="7457">MKPKPGDDVIVEFEGLEHRGHVEKVERGWVFCTIKVDPEADYGSITSRLSPYQTVAVKSTKVRPLE</sequence>
<dbReference type="Proteomes" id="UP000240916">
    <property type="component" value="Segment"/>
</dbReference>
<protein>
    <submittedName>
        <fullName evidence="1">Uncharacterized protein</fullName>
    </submittedName>
</protein>
<dbReference type="EMBL" id="MF919534">
    <property type="protein sequence ID" value="ATS92903.1"/>
    <property type="molecule type" value="Genomic_DNA"/>
</dbReference>
<accession>A0A2D2W484</accession>